<reference evidence="3 6" key="2">
    <citation type="submission" date="2018-05" db="EMBL/GenBank/DDBJ databases">
        <title>Genomic Encyclopedia of Type Strains, Phase IV (KMG-V): Genome sequencing to study the core and pangenomes of soil and plant-associated prokaryotes.</title>
        <authorList>
            <person name="Whitman W."/>
        </authorList>
    </citation>
    <scope>NUCLEOTIDE SEQUENCE [LARGE SCALE GENOMIC DNA]</scope>
    <source>
        <strain evidence="3 6">SIr-6563</strain>
    </source>
</reference>
<dbReference type="InterPro" id="IPR013096">
    <property type="entry name" value="Cupin_2"/>
</dbReference>
<reference evidence="4 5" key="1">
    <citation type="submission" date="2016-10" db="EMBL/GenBank/DDBJ databases">
        <authorList>
            <person name="Varghese N."/>
            <person name="Submissions S."/>
        </authorList>
    </citation>
    <scope>NUCLEOTIDE SEQUENCE [LARGE SCALE GENOMIC DNA]</scope>
    <source>
        <strain evidence="4 5">LMG 22274</strain>
    </source>
</reference>
<evidence type="ECO:0000313" key="5">
    <source>
        <dbReference type="Proteomes" id="UP000183529"/>
    </source>
</evidence>
<comment type="caution">
    <text evidence="4">The sequence shown here is derived from an EMBL/GenBank/DDBJ whole genome shotgun (WGS) entry which is preliminary data.</text>
</comment>
<proteinExistence type="predicted"/>
<dbReference type="Gene3D" id="2.60.120.10">
    <property type="entry name" value="Jelly Rolls"/>
    <property type="match status" value="1"/>
</dbReference>
<evidence type="ECO:0000313" key="6">
    <source>
        <dbReference type="Proteomes" id="UP000247515"/>
    </source>
</evidence>
<evidence type="ECO:0000256" key="1">
    <source>
        <dbReference type="SAM" id="MobiDB-lite"/>
    </source>
</evidence>
<dbReference type="InterPro" id="IPR014710">
    <property type="entry name" value="RmlC-like_jellyroll"/>
</dbReference>
<dbReference type="InterPro" id="IPR011051">
    <property type="entry name" value="RmlC_Cupin_sf"/>
</dbReference>
<evidence type="ECO:0000313" key="3">
    <source>
        <dbReference type="EMBL" id="PXX06189.1"/>
    </source>
</evidence>
<dbReference type="Pfam" id="PF07883">
    <property type="entry name" value="Cupin_2"/>
    <property type="match status" value="1"/>
</dbReference>
<dbReference type="PANTHER" id="PTHR40112:SF1">
    <property type="entry name" value="H2HPP ISOMERASE"/>
    <property type="match status" value="1"/>
</dbReference>
<dbReference type="EMBL" id="QJJV01000036">
    <property type="protein sequence ID" value="PXX06189.1"/>
    <property type="molecule type" value="Genomic_DNA"/>
</dbReference>
<keyword evidence="6" id="KW-1185">Reference proteome</keyword>
<dbReference type="AlphaFoldDB" id="A0AAQ1GPA4"/>
<dbReference type="Proteomes" id="UP000247515">
    <property type="component" value="Unassembled WGS sequence"/>
</dbReference>
<gene>
    <name evidence="3" type="ORF">C7400_13621</name>
    <name evidence="4" type="ORF">SAMN05216550_13520</name>
</gene>
<accession>A0AAQ1GPA4</accession>
<dbReference type="PANTHER" id="PTHR40112">
    <property type="entry name" value="H2HPP ISOMERASE"/>
    <property type="match status" value="1"/>
</dbReference>
<feature type="region of interest" description="Disordered" evidence="1">
    <location>
        <begin position="1"/>
        <end position="28"/>
    </location>
</feature>
<dbReference type="CDD" id="cd02238">
    <property type="entry name" value="cupin_KdgF"/>
    <property type="match status" value="1"/>
</dbReference>
<sequence>MSKNCSFNRNTQHTFPARRVNHEGPTQMNSKSYQDLLHNWNDLPREVVRKGVERVGFRGDDVMCVMNWLTPGMQVFPHSHTFEQLVVIVQGRVRFHLDEEVIEGGPGTMIRIPPHVVHYAEPIGDEVVLNLDVFAPLREDYRHLVEYQADEFAAKDASAGASA</sequence>
<protein>
    <submittedName>
        <fullName evidence="4">Cupin domain-containing protein</fullName>
    </submittedName>
</protein>
<evidence type="ECO:0000313" key="4">
    <source>
        <dbReference type="EMBL" id="SEK15207.1"/>
    </source>
</evidence>
<organism evidence="4 5">
    <name type="scientific">Paraburkholderia tropica</name>
    <dbReference type="NCBI Taxonomy" id="92647"/>
    <lineage>
        <taxon>Bacteria</taxon>
        <taxon>Pseudomonadati</taxon>
        <taxon>Pseudomonadota</taxon>
        <taxon>Betaproteobacteria</taxon>
        <taxon>Burkholderiales</taxon>
        <taxon>Burkholderiaceae</taxon>
        <taxon>Paraburkholderia</taxon>
    </lineage>
</organism>
<evidence type="ECO:0000259" key="2">
    <source>
        <dbReference type="Pfam" id="PF07883"/>
    </source>
</evidence>
<dbReference type="EMBL" id="FNZM01000035">
    <property type="protein sequence ID" value="SEK15207.1"/>
    <property type="molecule type" value="Genomic_DNA"/>
</dbReference>
<name>A0AAQ1GPA4_9BURK</name>
<dbReference type="SUPFAM" id="SSF51182">
    <property type="entry name" value="RmlC-like cupins"/>
    <property type="match status" value="1"/>
</dbReference>
<feature type="domain" description="Cupin type-2" evidence="2">
    <location>
        <begin position="71"/>
        <end position="133"/>
    </location>
</feature>
<dbReference type="Proteomes" id="UP000183529">
    <property type="component" value="Unassembled WGS sequence"/>
</dbReference>
<feature type="compositionally biased region" description="Polar residues" evidence="1">
    <location>
        <begin position="1"/>
        <end position="14"/>
    </location>
</feature>
<dbReference type="InterPro" id="IPR052535">
    <property type="entry name" value="Bacilysin_H2HPP_isomerase"/>
</dbReference>